<dbReference type="OrthoDB" id="9801841at2"/>
<feature type="transmembrane region" description="Helical" evidence="1">
    <location>
        <begin position="293"/>
        <end position="314"/>
    </location>
</feature>
<dbReference type="Pfam" id="PF13672">
    <property type="entry name" value="PP2C_2"/>
    <property type="match status" value="1"/>
</dbReference>
<feature type="domain" description="PPM-type phosphatase" evidence="2">
    <location>
        <begin position="4"/>
        <end position="236"/>
    </location>
</feature>
<organism evidence="3 4">
    <name type="scientific">Ferrithrix thermotolerans DSM 19514</name>
    <dbReference type="NCBI Taxonomy" id="1121881"/>
    <lineage>
        <taxon>Bacteria</taxon>
        <taxon>Bacillati</taxon>
        <taxon>Actinomycetota</taxon>
        <taxon>Acidimicrobiia</taxon>
        <taxon>Acidimicrobiales</taxon>
        <taxon>Acidimicrobiaceae</taxon>
        <taxon>Ferrithrix</taxon>
    </lineage>
</organism>
<dbReference type="CDD" id="cd00143">
    <property type="entry name" value="PP2Cc"/>
    <property type="match status" value="1"/>
</dbReference>
<dbReference type="RefSeq" id="WP_072789263.1">
    <property type="nucleotide sequence ID" value="NZ_FQUL01000009.1"/>
</dbReference>
<dbReference type="SUPFAM" id="SSF81606">
    <property type="entry name" value="PP2C-like"/>
    <property type="match status" value="1"/>
</dbReference>
<dbReference type="GO" id="GO:0004722">
    <property type="term" value="F:protein serine/threonine phosphatase activity"/>
    <property type="evidence" value="ECO:0007669"/>
    <property type="project" value="InterPro"/>
</dbReference>
<dbReference type="EMBL" id="FQUL01000009">
    <property type="protein sequence ID" value="SHE54443.1"/>
    <property type="molecule type" value="Genomic_DNA"/>
</dbReference>
<dbReference type="InterPro" id="IPR036457">
    <property type="entry name" value="PPM-type-like_dom_sf"/>
</dbReference>
<dbReference type="SMART" id="SM00331">
    <property type="entry name" value="PP2C_SIG"/>
    <property type="match status" value="1"/>
</dbReference>
<name>A0A1M4UCY9_9ACTN</name>
<evidence type="ECO:0000256" key="1">
    <source>
        <dbReference type="SAM" id="Phobius"/>
    </source>
</evidence>
<keyword evidence="1" id="KW-0812">Transmembrane</keyword>
<dbReference type="PROSITE" id="PS51746">
    <property type="entry name" value="PPM_2"/>
    <property type="match status" value="1"/>
</dbReference>
<dbReference type="PANTHER" id="PTHR47992">
    <property type="entry name" value="PROTEIN PHOSPHATASE"/>
    <property type="match status" value="1"/>
</dbReference>
<gene>
    <name evidence="3" type="ORF">SAMN02745225_00929</name>
</gene>
<accession>A0A1M4UCY9</accession>
<evidence type="ECO:0000259" key="2">
    <source>
        <dbReference type="PROSITE" id="PS51746"/>
    </source>
</evidence>
<protein>
    <submittedName>
        <fullName evidence="3">Protein phosphatase</fullName>
    </submittedName>
</protein>
<keyword evidence="1" id="KW-0472">Membrane</keyword>
<evidence type="ECO:0000313" key="3">
    <source>
        <dbReference type="EMBL" id="SHE54443.1"/>
    </source>
</evidence>
<reference evidence="4" key="1">
    <citation type="submission" date="2016-11" db="EMBL/GenBank/DDBJ databases">
        <authorList>
            <person name="Varghese N."/>
            <person name="Submissions S."/>
        </authorList>
    </citation>
    <scope>NUCLEOTIDE SEQUENCE [LARGE SCALE GENOMIC DNA]</scope>
    <source>
        <strain evidence="4">DSM 19514</strain>
    </source>
</reference>
<dbReference type="STRING" id="1121881.SAMN02745225_00929"/>
<sequence length="417" mass="44524">MKLAWASSTDKGRVRRINQDSIYADGKLFAVADGMGGHAGGEVASKLAVDTISELSSDSGALEGFRASFLEANRRILSEASHSQTLKGMGTTLTAALLVKEDGLEYFLVQNVGDSRVYLFHRGELQQITKDHTFVGELLRSGSITEEQAAHHSQRHVLTKALGVEPVVDADVFKVMPTEGDILLLCSDGLINHVKDAEIESILSGSNTLQEKADQLIESANLSGGTDNISVVLVEVVALDVDKSDNPATELGVAPDESTGRSLIKRGPELLSIPRPLDRHATRRGGGVITVRVALFLLLFVLLVGGVLFAVQLYEDHSYFVGESHGSVAIFHGHPGGLLWYSPAVVRVSSLRVDQLNVVEASAIKDTVLEPSLSAADNYVKNLEARIREQHYIAAHPLGGSESSITTTTTVSGSGVG</sequence>
<evidence type="ECO:0000313" key="4">
    <source>
        <dbReference type="Proteomes" id="UP000184295"/>
    </source>
</evidence>
<dbReference type="Proteomes" id="UP000184295">
    <property type="component" value="Unassembled WGS sequence"/>
</dbReference>
<dbReference type="SMART" id="SM00332">
    <property type="entry name" value="PP2Cc"/>
    <property type="match status" value="1"/>
</dbReference>
<dbReference type="AlphaFoldDB" id="A0A1M4UCY9"/>
<keyword evidence="1" id="KW-1133">Transmembrane helix</keyword>
<proteinExistence type="predicted"/>
<keyword evidence="4" id="KW-1185">Reference proteome</keyword>
<dbReference type="Gene3D" id="3.60.40.10">
    <property type="entry name" value="PPM-type phosphatase domain"/>
    <property type="match status" value="1"/>
</dbReference>
<dbReference type="InterPro" id="IPR001932">
    <property type="entry name" value="PPM-type_phosphatase-like_dom"/>
</dbReference>
<dbReference type="InterPro" id="IPR015655">
    <property type="entry name" value="PP2C"/>
</dbReference>
<dbReference type="NCBIfam" id="NF033484">
    <property type="entry name" value="Stp1_PP2C_phos"/>
    <property type="match status" value="1"/>
</dbReference>